<dbReference type="CDD" id="cd06171">
    <property type="entry name" value="Sigma70_r4"/>
    <property type="match status" value="1"/>
</dbReference>
<dbReference type="InterPro" id="IPR036388">
    <property type="entry name" value="WH-like_DNA-bd_sf"/>
</dbReference>
<dbReference type="NCBIfam" id="TIGR02937">
    <property type="entry name" value="sigma70-ECF"/>
    <property type="match status" value="1"/>
</dbReference>
<keyword evidence="8" id="KW-1185">Reference proteome</keyword>
<comment type="caution">
    <text evidence="7">The sequence shown here is derived from an EMBL/GenBank/DDBJ whole genome shotgun (WGS) entry which is preliminary data.</text>
</comment>
<dbReference type="SUPFAM" id="SSF88946">
    <property type="entry name" value="Sigma2 domain of RNA polymerase sigma factors"/>
    <property type="match status" value="1"/>
</dbReference>
<dbReference type="InterPro" id="IPR039425">
    <property type="entry name" value="RNA_pol_sigma-70-like"/>
</dbReference>
<proteinExistence type="inferred from homology"/>
<evidence type="ECO:0000256" key="3">
    <source>
        <dbReference type="ARBA" id="ARBA00023082"/>
    </source>
</evidence>
<dbReference type="InterPro" id="IPR014284">
    <property type="entry name" value="RNA_pol_sigma-70_dom"/>
</dbReference>
<feature type="domain" description="RNA polymerase sigma-70 region 2" evidence="5">
    <location>
        <begin position="32"/>
        <end position="97"/>
    </location>
</feature>
<evidence type="ECO:0000259" key="6">
    <source>
        <dbReference type="Pfam" id="PF08281"/>
    </source>
</evidence>
<feature type="domain" description="RNA polymerase sigma factor 70 region 4 type 2" evidence="6">
    <location>
        <begin position="121"/>
        <end position="172"/>
    </location>
</feature>
<gene>
    <name evidence="7" type="ORF">ACFS2C_13295</name>
</gene>
<dbReference type="InterPro" id="IPR007627">
    <property type="entry name" value="RNA_pol_sigma70_r2"/>
</dbReference>
<keyword evidence="4" id="KW-0804">Transcription</keyword>
<name>A0ABW5W984_9PSEU</name>
<evidence type="ECO:0000313" key="8">
    <source>
        <dbReference type="Proteomes" id="UP001597478"/>
    </source>
</evidence>
<accession>A0ABW5W984</accession>
<evidence type="ECO:0000256" key="4">
    <source>
        <dbReference type="ARBA" id="ARBA00023163"/>
    </source>
</evidence>
<sequence>MAGSERYADEDITDAALRAAAGERDAAERFVAATQAQLFRLLSHLADRRVAADLVQETYLRAFAALPGYAGRSPARMWLLAIARRVAADHLRTRARRPATVGADDVLDGGVAAPDHGRLVVLHRLVSELDSERREAFVLTQVLGLSYAEAAEVCDCAVGTIRSRVFRARRDLVDALRTPLTSGRAGRM</sequence>
<dbReference type="Gene3D" id="1.10.1740.10">
    <property type="match status" value="1"/>
</dbReference>
<evidence type="ECO:0000256" key="2">
    <source>
        <dbReference type="ARBA" id="ARBA00023015"/>
    </source>
</evidence>
<reference evidence="8" key="1">
    <citation type="journal article" date="2019" name="Int. J. Syst. Evol. Microbiol.">
        <title>The Global Catalogue of Microorganisms (GCM) 10K type strain sequencing project: providing services to taxonomists for standard genome sequencing and annotation.</title>
        <authorList>
            <consortium name="The Broad Institute Genomics Platform"/>
            <consortium name="The Broad Institute Genome Sequencing Center for Infectious Disease"/>
            <person name="Wu L."/>
            <person name="Ma J."/>
        </authorList>
    </citation>
    <scope>NUCLEOTIDE SEQUENCE [LARGE SCALE GENOMIC DNA]</scope>
    <source>
        <strain evidence="8">IBRC-M 10906</strain>
    </source>
</reference>
<protein>
    <submittedName>
        <fullName evidence="7">Sigma-70 family RNA polymerase sigma factor</fullName>
    </submittedName>
</protein>
<dbReference type="Gene3D" id="1.10.10.10">
    <property type="entry name" value="Winged helix-like DNA-binding domain superfamily/Winged helix DNA-binding domain"/>
    <property type="match status" value="1"/>
</dbReference>
<dbReference type="Pfam" id="PF08281">
    <property type="entry name" value="Sigma70_r4_2"/>
    <property type="match status" value="1"/>
</dbReference>
<evidence type="ECO:0000313" key="7">
    <source>
        <dbReference type="EMBL" id="MFD2800372.1"/>
    </source>
</evidence>
<dbReference type="Pfam" id="PF04542">
    <property type="entry name" value="Sigma70_r2"/>
    <property type="match status" value="1"/>
</dbReference>
<dbReference type="Proteomes" id="UP001597478">
    <property type="component" value="Unassembled WGS sequence"/>
</dbReference>
<keyword evidence="2" id="KW-0805">Transcription regulation</keyword>
<comment type="similarity">
    <text evidence="1">Belongs to the sigma-70 factor family. ECF subfamily.</text>
</comment>
<evidence type="ECO:0000259" key="5">
    <source>
        <dbReference type="Pfam" id="PF04542"/>
    </source>
</evidence>
<organism evidence="7 8">
    <name type="scientific">Prauserella oleivorans</name>
    <dbReference type="NCBI Taxonomy" id="1478153"/>
    <lineage>
        <taxon>Bacteria</taxon>
        <taxon>Bacillati</taxon>
        <taxon>Actinomycetota</taxon>
        <taxon>Actinomycetes</taxon>
        <taxon>Pseudonocardiales</taxon>
        <taxon>Pseudonocardiaceae</taxon>
        <taxon>Prauserella</taxon>
    </lineage>
</organism>
<dbReference type="SUPFAM" id="SSF88659">
    <property type="entry name" value="Sigma3 and sigma4 domains of RNA polymerase sigma factors"/>
    <property type="match status" value="1"/>
</dbReference>
<dbReference type="PANTHER" id="PTHR43133">
    <property type="entry name" value="RNA POLYMERASE ECF-TYPE SIGMA FACTO"/>
    <property type="match status" value="1"/>
</dbReference>
<dbReference type="RefSeq" id="WP_377393956.1">
    <property type="nucleotide sequence ID" value="NZ_JBHSAN010000047.1"/>
</dbReference>
<keyword evidence="3" id="KW-0731">Sigma factor</keyword>
<dbReference type="InterPro" id="IPR013249">
    <property type="entry name" value="RNA_pol_sigma70_r4_t2"/>
</dbReference>
<dbReference type="PANTHER" id="PTHR43133:SF61">
    <property type="entry name" value="ECF RNA POLYMERASE SIGMA FACTOR SIGC"/>
    <property type="match status" value="1"/>
</dbReference>
<dbReference type="EMBL" id="JBHUOF010000015">
    <property type="protein sequence ID" value="MFD2800372.1"/>
    <property type="molecule type" value="Genomic_DNA"/>
</dbReference>
<dbReference type="InterPro" id="IPR013324">
    <property type="entry name" value="RNA_pol_sigma_r3/r4-like"/>
</dbReference>
<dbReference type="InterPro" id="IPR013325">
    <property type="entry name" value="RNA_pol_sigma_r2"/>
</dbReference>
<evidence type="ECO:0000256" key="1">
    <source>
        <dbReference type="ARBA" id="ARBA00010641"/>
    </source>
</evidence>